<dbReference type="Proteomes" id="UP000714618">
    <property type="component" value="Unassembled WGS sequence"/>
</dbReference>
<evidence type="ECO:0000256" key="4">
    <source>
        <dbReference type="RuleBase" id="RU363019"/>
    </source>
</evidence>
<dbReference type="GO" id="GO:0006457">
    <property type="term" value="P:protein folding"/>
    <property type="evidence" value="ECO:0007669"/>
    <property type="project" value="TreeGrafter"/>
</dbReference>
<dbReference type="PANTHER" id="PTHR11071:SF561">
    <property type="entry name" value="PEPTIDYL-PROLYL CIS-TRANS ISOMERASE D-RELATED"/>
    <property type="match status" value="1"/>
</dbReference>
<evidence type="ECO:0000313" key="7">
    <source>
        <dbReference type="Proteomes" id="UP000714618"/>
    </source>
</evidence>
<dbReference type="GO" id="GO:0003755">
    <property type="term" value="F:peptidyl-prolyl cis-trans isomerase activity"/>
    <property type="evidence" value="ECO:0007669"/>
    <property type="project" value="UniProtKB-UniRule"/>
</dbReference>
<sequence length="160" mass="17537">MAASTPNPVVFFDIILGGEPLGRIKMELFQDVVPKTAENFRQYCTGETKNHLGHPQGYKGCKFHRVVRGDFLNGDGTGSASIYGTKAFADENFNLRHDVAGLLSMAFFITTVPLPHLNGKHVVFGKIVDGMDVVKKIENVRTNVTDKPIQDVAIAQCGEM</sequence>
<dbReference type="GO" id="GO:0016018">
    <property type="term" value="F:cyclosporin A binding"/>
    <property type="evidence" value="ECO:0007669"/>
    <property type="project" value="TreeGrafter"/>
</dbReference>
<dbReference type="InterPro" id="IPR002130">
    <property type="entry name" value="Cyclophilin-type_PPIase_dom"/>
</dbReference>
<accession>A0A9N8PEC0</accession>
<keyword evidence="7" id="KW-1185">Reference proteome</keyword>
<comment type="similarity">
    <text evidence="4">Belongs to the cyclophilin-type PPIase family.</text>
</comment>
<dbReference type="PIRSF" id="PIRSF001467">
    <property type="entry name" value="Peptidylpro_ismrse"/>
    <property type="match status" value="1"/>
</dbReference>
<keyword evidence="3 4" id="KW-0413">Isomerase</keyword>
<proteinExistence type="inferred from homology"/>
<reference evidence="6" key="1">
    <citation type="submission" date="2020-06" db="EMBL/GenBank/DDBJ databases">
        <authorList>
            <person name="Onetto C."/>
        </authorList>
    </citation>
    <scope>NUCLEOTIDE SEQUENCE</scope>
</reference>
<evidence type="ECO:0000313" key="6">
    <source>
        <dbReference type="EMBL" id="CAD0091579.1"/>
    </source>
</evidence>
<gene>
    <name evidence="6" type="ORF">AWRI4233_LOCUS3381</name>
</gene>
<evidence type="ECO:0000256" key="2">
    <source>
        <dbReference type="ARBA" id="ARBA00023110"/>
    </source>
</evidence>
<dbReference type="FunFam" id="2.40.100.10:FF:000025">
    <property type="entry name" value="Peptidyl-prolyl cis-trans isomerase CYP19-2"/>
    <property type="match status" value="1"/>
</dbReference>
<dbReference type="EC" id="5.2.1.8" evidence="4"/>
<dbReference type="Pfam" id="PF00160">
    <property type="entry name" value="Pro_isomerase"/>
    <property type="match status" value="1"/>
</dbReference>
<organism evidence="6 7">
    <name type="scientific">Aureobasidium mustum</name>
    <dbReference type="NCBI Taxonomy" id="2773714"/>
    <lineage>
        <taxon>Eukaryota</taxon>
        <taxon>Fungi</taxon>
        <taxon>Dikarya</taxon>
        <taxon>Ascomycota</taxon>
        <taxon>Pezizomycotina</taxon>
        <taxon>Dothideomycetes</taxon>
        <taxon>Dothideomycetidae</taxon>
        <taxon>Dothideales</taxon>
        <taxon>Saccotheciaceae</taxon>
        <taxon>Aureobasidium</taxon>
    </lineage>
</organism>
<comment type="function">
    <text evidence="4">PPIases accelerate the folding of proteins. It catalyzes the cis-trans isomerization of proline imidic peptide bonds in oligopeptides.</text>
</comment>
<comment type="caution">
    <text evidence="6">The sequence shown here is derived from an EMBL/GenBank/DDBJ whole genome shotgun (WGS) entry which is preliminary data.</text>
</comment>
<protein>
    <recommendedName>
        <fullName evidence="4">Peptidyl-prolyl cis-trans isomerase</fullName>
        <shortName evidence="4">PPIase</shortName>
        <ecNumber evidence="4">5.2.1.8</ecNumber>
    </recommendedName>
</protein>
<dbReference type="PROSITE" id="PS50072">
    <property type="entry name" value="CSA_PPIASE_2"/>
    <property type="match status" value="1"/>
</dbReference>
<evidence type="ECO:0000256" key="3">
    <source>
        <dbReference type="ARBA" id="ARBA00023235"/>
    </source>
</evidence>
<dbReference type="AlphaFoldDB" id="A0A9N8PEC0"/>
<keyword evidence="2 4" id="KW-0697">Rotamase</keyword>
<dbReference type="InterPro" id="IPR029000">
    <property type="entry name" value="Cyclophilin-like_dom_sf"/>
</dbReference>
<dbReference type="EMBL" id="CAIJEO010000004">
    <property type="protein sequence ID" value="CAD0091579.1"/>
    <property type="molecule type" value="Genomic_DNA"/>
</dbReference>
<dbReference type="SUPFAM" id="SSF50891">
    <property type="entry name" value="Cyclophilin-like"/>
    <property type="match status" value="1"/>
</dbReference>
<dbReference type="GO" id="GO:0005737">
    <property type="term" value="C:cytoplasm"/>
    <property type="evidence" value="ECO:0007669"/>
    <property type="project" value="TreeGrafter"/>
</dbReference>
<dbReference type="OrthoDB" id="193499at2759"/>
<dbReference type="PANTHER" id="PTHR11071">
    <property type="entry name" value="PEPTIDYL-PROLYL CIS-TRANS ISOMERASE"/>
    <property type="match status" value="1"/>
</dbReference>
<evidence type="ECO:0000259" key="5">
    <source>
        <dbReference type="PROSITE" id="PS50072"/>
    </source>
</evidence>
<name>A0A9N8PEC0_9PEZI</name>
<dbReference type="PRINTS" id="PR00153">
    <property type="entry name" value="CSAPPISMRASE"/>
</dbReference>
<comment type="catalytic activity">
    <reaction evidence="1 4">
        <text>[protein]-peptidylproline (omega=180) = [protein]-peptidylproline (omega=0)</text>
        <dbReference type="Rhea" id="RHEA:16237"/>
        <dbReference type="Rhea" id="RHEA-COMP:10747"/>
        <dbReference type="Rhea" id="RHEA-COMP:10748"/>
        <dbReference type="ChEBI" id="CHEBI:83833"/>
        <dbReference type="ChEBI" id="CHEBI:83834"/>
        <dbReference type="EC" id="5.2.1.8"/>
    </reaction>
</comment>
<dbReference type="Gene3D" id="2.40.100.10">
    <property type="entry name" value="Cyclophilin-like"/>
    <property type="match status" value="1"/>
</dbReference>
<evidence type="ECO:0000256" key="1">
    <source>
        <dbReference type="ARBA" id="ARBA00000971"/>
    </source>
</evidence>
<feature type="domain" description="PPIase cyclophilin-type" evidence="5">
    <location>
        <begin position="11"/>
        <end position="159"/>
    </location>
</feature>
<dbReference type="InterPro" id="IPR024936">
    <property type="entry name" value="Cyclophilin-type_PPIase"/>
</dbReference>